<sequence>MSAQGDCEFLVQRARELVPQDLWAAKAWLITARSLYPADFNIQVRPGGRAEGAAPTALRPPASPASPRSEPGDSGRLRPGPRRVPRGKGRPRGGGGMGVSWVPARGADHRSPPGWWLCKEGNAAGLRSPP</sequence>
<dbReference type="Ensembl" id="ENSOART00020046505.1">
    <property type="protein sequence ID" value="ENSOARP00020058756.1"/>
    <property type="gene ID" value="ENSOARG00020025726.2"/>
</dbReference>
<reference evidence="1" key="2">
    <citation type="submission" date="2025-08" db="UniProtKB">
        <authorList>
            <consortium name="Ensembl"/>
        </authorList>
    </citation>
    <scope>IDENTIFICATION</scope>
</reference>
<proteinExistence type="predicted"/>
<accession>A0AC11EH03</accession>
<gene>
    <name evidence="1" type="primary">INTS10</name>
</gene>
<protein>
    <submittedName>
        <fullName evidence="1">Integrator complex subunit 10</fullName>
    </submittedName>
</protein>
<name>A0AC11EH03_SHEEP</name>
<reference evidence="1" key="3">
    <citation type="submission" date="2025-09" db="UniProtKB">
        <authorList>
            <consortium name="Ensembl"/>
        </authorList>
    </citation>
    <scope>IDENTIFICATION</scope>
</reference>
<reference evidence="1" key="1">
    <citation type="submission" date="2020-11" db="EMBL/GenBank/DDBJ databases">
        <authorList>
            <person name="Davenport K.M."/>
            <person name="Bickhart D.M."/>
            <person name="Smith T.P.L."/>
            <person name="Murdoch B.M."/>
            <person name="Rosen B.D."/>
        </authorList>
    </citation>
    <scope>NUCLEOTIDE SEQUENCE [LARGE SCALE GENOMIC DNA]</scope>
    <source>
        <strain evidence="1">OAR_USU_Benz2616</strain>
    </source>
</reference>
<evidence type="ECO:0000313" key="1">
    <source>
        <dbReference type="Ensembl" id="ENSOARP00020058756.1"/>
    </source>
</evidence>
<organism evidence="1">
    <name type="scientific">Ovis aries</name>
    <name type="common">Sheep</name>
    <dbReference type="NCBI Taxonomy" id="9940"/>
    <lineage>
        <taxon>Eukaryota</taxon>
        <taxon>Metazoa</taxon>
        <taxon>Chordata</taxon>
        <taxon>Craniata</taxon>
        <taxon>Vertebrata</taxon>
        <taxon>Euteleostomi</taxon>
        <taxon>Mammalia</taxon>
        <taxon>Eutheria</taxon>
        <taxon>Laurasiatheria</taxon>
        <taxon>Artiodactyla</taxon>
        <taxon>Ruminantia</taxon>
        <taxon>Pecora</taxon>
        <taxon>Bovidae</taxon>
        <taxon>Caprinae</taxon>
        <taxon>Ovis</taxon>
    </lineage>
</organism>